<sequence length="145" mass="14603">MCLTLLGASAAICLLVLPLVDLPTEGGAAFAGLPAAAAAAAQRAPRPSTASQRLRGRAVATSNGLALRAAPEDERGRGRGLPDGSFEGAEFGELANSPEGNELPFALDASALAVIFFAAVACLIALCLQNDASLSSGGSVRYVDY</sequence>
<protein>
    <submittedName>
        <fullName evidence="3">Uncharacterized protein</fullName>
    </submittedName>
</protein>
<keyword evidence="2" id="KW-0732">Signal</keyword>
<keyword evidence="1" id="KW-0472">Membrane</keyword>
<reference evidence="3" key="1">
    <citation type="submission" date="2021-01" db="EMBL/GenBank/DDBJ databases">
        <authorList>
            <person name="Corre E."/>
            <person name="Pelletier E."/>
            <person name="Niang G."/>
            <person name="Scheremetjew M."/>
            <person name="Finn R."/>
            <person name="Kale V."/>
            <person name="Holt S."/>
            <person name="Cochrane G."/>
            <person name="Meng A."/>
            <person name="Brown T."/>
            <person name="Cohen L."/>
        </authorList>
    </citation>
    <scope>NUCLEOTIDE SEQUENCE</scope>
    <source>
        <strain evidence="3">CCAP 955/1</strain>
    </source>
</reference>
<keyword evidence="1" id="KW-1133">Transmembrane helix</keyword>
<feature type="chain" id="PRO_5030622895" evidence="2">
    <location>
        <begin position="19"/>
        <end position="145"/>
    </location>
</feature>
<name>A0A7S3HSH9_9STRA</name>
<dbReference type="EMBL" id="HBIC01063380">
    <property type="protein sequence ID" value="CAE0303660.1"/>
    <property type="molecule type" value="Transcribed_RNA"/>
</dbReference>
<evidence type="ECO:0000256" key="1">
    <source>
        <dbReference type="SAM" id="Phobius"/>
    </source>
</evidence>
<feature type="signal peptide" evidence="2">
    <location>
        <begin position="1"/>
        <end position="18"/>
    </location>
</feature>
<evidence type="ECO:0000256" key="2">
    <source>
        <dbReference type="SAM" id="SignalP"/>
    </source>
</evidence>
<keyword evidence="1" id="KW-0812">Transmembrane</keyword>
<proteinExistence type="predicted"/>
<organism evidence="3">
    <name type="scientific">Spumella elongata</name>
    <dbReference type="NCBI Taxonomy" id="89044"/>
    <lineage>
        <taxon>Eukaryota</taxon>
        <taxon>Sar</taxon>
        <taxon>Stramenopiles</taxon>
        <taxon>Ochrophyta</taxon>
        <taxon>Chrysophyceae</taxon>
        <taxon>Chromulinales</taxon>
        <taxon>Chromulinaceae</taxon>
        <taxon>Spumella</taxon>
    </lineage>
</organism>
<evidence type="ECO:0000313" key="3">
    <source>
        <dbReference type="EMBL" id="CAE0303660.1"/>
    </source>
</evidence>
<feature type="transmembrane region" description="Helical" evidence="1">
    <location>
        <begin position="109"/>
        <end position="128"/>
    </location>
</feature>
<gene>
    <name evidence="3" type="ORF">SELO1098_LOCUS32518</name>
</gene>
<dbReference type="AlphaFoldDB" id="A0A7S3HSH9"/>
<accession>A0A7S3HSH9</accession>